<evidence type="ECO:0008006" key="4">
    <source>
        <dbReference type="Google" id="ProtNLM"/>
    </source>
</evidence>
<dbReference type="RefSeq" id="WP_188580863.1">
    <property type="nucleotide sequence ID" value="NZ_BMCT01000005.1"/>
</dbReference>
<accession>A0A917C684</accession>
<evidence type="ECO:0000313" key="3">
    <source>
        <dbReference type="Proteomes" id="UP000606044"/>
    </source>
</evidence>
<evidence type="ECO:0000256" key="1">
    <source>
        <dbReference type="SAM" id="Phobius"/>
    </source>
</evidence>
<feature type="transmembrane region" description="Helical" evidence="1">
    <location>
        <begin position="90"/>
        <end position="113"/>
    </location>
</feature>
<keyword evidence="1" id="KW-1133">Transmembrane helix</keyword>
<proteinExistence type="predicted"/>
<evidence type="ECO:0000313" key="2">
    <source>
        <dbReference type="EMBL" id="GGF72015.1"/>
    </source>
</evidence>
<comment type="caution">
    <text evidence="2">The sequence shown here is derived from an EMBL/GenBank/DDBJ whole genome shotgun (WGS) entry which is preliminary data.</text>
</comment>
<keyword evidence="3" id="KW-1185">Reference proteome</keyword>
<feature type="transmembrane region" description="Helical" evidence="1">
    <location>
        <begin position="119"/>
        <end position="146"/>
    </location>
</feature>
<dbReference type="AlphaFoldDB" id="A0A917C684"/>
<dbReference type="EMBL" id="BMCT01000005">
    <property type="protein sequence ID" value="GGF72015.1"/>
    <property type="molecule type" value="Genomic_DNA"/>
</dbReference>
<dbReference type="Proteomes" id="UP000606044">
    <property type="component" value="Unassembled WGS sequence"/>
</dbReference>
<reference evidence="2" key="1">
    <citation type="journal article" date="2014" name="Int. J. Syst. Evol. Microbiol.">
        <title>Complete genome sequence of Corynebacterium casei LMG S-19264T (=DSM 44701T), isolated from a smear-ripened cheese.</title>
        <authorList>
            <consortium name="US DOE Joint Genome Institute (JGI-PGF)"/>
            <person name="Walter F."/>
            <person name="Albersmeier A."/>
            <person name="Kalinowski J."/>
            <person name="Ruckert C."/>
        </authorList>
    </citation>
    <scope>NUCLEOTIDE SEQUENCE</scope>
    <source>
        <strain evidence="2">CCM 7897</strain>
    </source>
</reference>
<keyword evidence="1" id="KW-0812">Transmembrane</keyword>
<reference evidence="2" key="2">
    <citation type="submission" date="2020-09" db="EMBL/GenBank/DDBJ databases">
        <authorList>
            <person name="Sun Q."/>
            <person name="Sedlacek I."/>
        </authorList>
    </citation>
    <scope>NUCLEOTIDE SEQUENCE</scope>
    <source>
        <strain evidence="2">CCM 7897</strain>
    </source>
</reference>
<protein>
    <recommendedName>
        <fullName evidence="4">Transmembrane protein</fullName>
    </recommendedName>
</protein>
<name>A0A917C684_9HYPH</name>
<gene>
    <name evidence="2" type="ORF">GCM10007301_34740</name>
</gene>
<organism evidence="2 3">
    <name type="scientific">Azorhizobium oxalatiphilum</name>
    <dbReference type="NCBI Taxonomy" id="980631"/>
    <lineage>
        <taxon>Bacteria</taxon>
        <taxon>Pseudomonadati</taxon>
        <taxon>Pseudomonadota</taxon>
        <taxon>Alphaproteobacteria</taxon>
        <taxon>Hyphomicrobiales</taxon>
        <taxon>Xanthobacteraceae</taxon>
        <taxon>Azorhizobium</taxon>
    </lineage>
</organism>
<feature type="transmembrane region" description="Helical" evidence="1">
    <location>
        <begin position="56"/>
        <end position="78"/>
    </location>
</feature>
<sequence length="152" mass="16112">MAGIAANFRTHGVRGLLALVLLFALLGPLAGGLPALFFQQVAWWGEPDSLPMLLTVLTLVYAYGLLPAVVTAVVVTLISPRGHGGSFARVWVAAMAATAITLPIHFLLFRAMWGTGDPGALGLIAMMVVACVLFTVPAASWCWWAASRLRLL</sequence>
<keyword evidence="1" id="KW-0472">Membrane</keyword>